<evidence type="ECO:0000313" key="3">
    <source>
        <dbReference type="Proteomes" id="UP000471435"/>
    </source>
</evidence>
<dbReference type="RefSeq" id="WP_160730829.1">
    <property type="nucleotide sequence ID" value="NZ_WTYP01000002.1"/>
</dbReference>
<dbReference type="Proteomes" id="UP000471435">
    <property type="component" value="Unassembled WGS sequence"/>
</dbReference>
<dbReference type="InterPro" id="IPR025597">
    <property type="entry name" value="DUF4345"/>
</dbReference>
<organism evidence="2 3">
    <name type="scientific">Pontixanthobacter luteolus</name>
    <dbReference type="NCBI Taxonomy" id="295089"/>
    <lineage>
        <taxon>Bacteria</taxon>
        <taxon>Pseudomonadati</taxon>
        <taxon>Pseudomonadota</taxon>
        <taxon>Alphaproteobacteria</taxon>
        <taxon>Sphingomonadales</taxon>
        <taxon>Erythrobacteraceae</taxon>
        <taxon>Pontixanthobacter</taxon>
    </lineage>
</organism>
<evidence type="ECO:0000313" key="2">
    <source>
        <dbReference type="EMBL" id="MXP47541.1"/>
    </source>
</evidence>
<dbReference type="EMBL" id="WTYP01000002">
    <property type="protein sequence ID" value="MXP47541.1"/>
    <property type="molecule type" value="Genomic_DNA"/>
</dbReference>
<accession>A0A6I4V2M4</accession>
<sequence>MRLILTALLFVGGLFFVVTGADFLIRPEDAAAGFGMAATTKTGLAAIRGDMTAFFLITGLSMLIGAWRRNGDILLIPAFMLGCALLGRFITLLVNGADDGFFLPMIVEAVFVILSLLGSRILPHPVTDGDETT</sequence>
<dbReference type="Pfam" id="PF14248">
    <property type="entry name" value="DUF4345"/>
    <property type="match status" value="1"/>
</dbReference>
<keyword evidence="1" id="KW-1133">Transmembrane helix</keyword>
<feature type="transmembrane region" description="Helical" evidence="1">
    <location>
        <begin position="44"/>
        <end position="66"/>
    </location>
</feature>
<keyword evidence="1" id="KW-0472">Membrane</keyword>
<feature type="transmembrane region" description="Helical" evidence="1">
    <location>
        <begin position="73"/>
        <end position="94"/>
    </location>
</feature>
<evidence type="ECO:0000256" key="1">
    <source>
        <dbReference type="SAM" id="Phobius"/>
    </source>
</evidence>
<keyword evidence="3" id="KW-1185">Reference proteome</keyword>
<keyword evidence="1" id="KW-0812">Transmembrane</keyword>
<dbReference type="AlphaFoldDB" id="A0A6I4V2M4"/>
<proteinExistence type="predicted"/>
<comment type="caution">
    <text evidence="2">The sequence shown here is derived from an EMBL/GenBank/DDBJ whole genome shotgun (WGS) entry which is preliminary data.</text>
</comment>
<reference evidence="2 3" key="1">
    <citation type="submission" date="2019-12" db="EMBL/GenBank/DDBJ databases">
        <title>Genomic-based taxomic classification of the family Erythrobacteraceae.</title>
        <authorList>
            <person name="Xu L."/>
        </authorList>
    </citation>
    <scope>NUCLEOTIDE SEQUENCE [LARGE SCALE GENOMIC DNA]</scope>
    <source>
        <strain evidence="2 3">SW-109</strain>
    </source>
</reference>
<feature type="transmembrane region" description="Helical" evidence="1">
    <location>
        <begin position="100"/>
        <end position="117"/>
    </location>
</feature>
<protein>
    <submittedName>
        <fullName evidence="2">DUF4345 domain-containing protein</fullName>
    </submittedName>
</protein>
<gene>
    <name evidence="2" type="ORF">GRI43_09135</name>
</gene>
<dbReference type="OrthoDB" id="5875348at2"/>
<name>A0A6I4V2M4_9SPHN</name>